<keyword evidence="5 6" id="KW-0472">Membrane</keyword>
<dbReference type="Proteomes" id="UP001481872">
    <property type="component" value="Unassembled WGS sequence"/>
</dbReference>
<feature type="transmembrane region" description="Helical" evidence="6">
    <location>
        <begin position="67"/>
        <end position="84"/>
    </location>
</feature>
<dbReference type="RefSeq" id="WP_349053658.1">
    <property type="nucleotide sequence ID" value="NZ_JBBNPS010000005.1"/>
</dbReference>
<dbReference type="EMBL" id="JBBNPS010000005">
    <property type="protein sequence ID" value="MEQ3353294.1"/>
    <property type="molecule type" value="Genomic_DNA"/>
</dbReference>
<evidence type="ECO:0000256" key="2">
    <source>
        <dbReference type="ARBA" id="ARBA00009190"/>
    </source>
</evidence>
<comment type="subcellular location">
    <subcellularLocation>
        <location evidence="1 6">Membrane</location>
        <topology evidence="1 6">Multi-pass membrane protein</topology>
    </subcellularLocation>
</comment>
<dbReference type="PANTHER" id="PTHR12608:SF1">
    <property type="entry name" value="TRANSMEMBRANE PROTEIN 165"/>
    <property type="match status" value="1"/>
</dbReference>
<dbReference type="Pfam" id="PF01169">
    <property type="entry name" value="GDT1"/>
    <property type="match status" value="2"/>
</dbReference>
<keyword evidence="4 6" id="KW-1133">Transmembrane helix</keyword>
<proteinExistence type="inferred from homology"/>
<keyword evidence="8" id="KW-1185">Reference proteome</keyword>
<sequence>MREFIEAFVMVFIGEMGDKSQFLALAFATTYPTRTVLSGMSLGIGLNHGLAILAAVLIAGVFNNLTFLQIIAGILFLFFGLSALKMDYDEEEEEAVKASSMGPVLTVASAFFVGELGDKTQLMAMTLAMNSERPAVIFLATVSSMILVSLFGILVGKYVGKKIPQVTLNYFAAFLFLLFGTLKLYGAVDAGFKTPFWIILYALILAIAVVYTLIVNQKARKKRDSRYLYEAYKRVRSAKTPEEEAAIAKEIEAITGKYFGEDIPFIGDVLAHVERIHGVDPEIYDDIKKL</sequence>
<keyword evidence="3 6" id="KW-0812">Transmembrane</keyword>
<evidence type="ECO:0000256" key="5">
    <source>
        <dbReference type="ARBA" id="ARBA00023136"/>
    </source>
</evidence>
<comment type="caution">
    <text evidence="7">The sequence shown here is derived from an EMBL/GenBank/DDBJ whole genome shotgun (WGS) entry which is preliminary data.</text>
</comment>
<comment type="similarity">
    <text evidence="2 6">Belongs to the GDT1 family.</text>
</comment>
<name>A0ABV1J530_9FIRM</name>
<gene>
    <name evidence="7" type="ORF">AAA081_03120</name>
</gene>
<feature type="transmembrane region" description="Helical" evidence="6">
    <location>
        <begin position="42"/>
        <end position="61"/>
    </location>
</feature>
<evidence type="ECO:0000256" key="1">
    <source>
        <dbReference type="ARBA" id="ARBA00004141"/>
    </source>
</evidence>
<reference evidence="7 8" key="1">
    <citation type="submission" date="2024-04" db="EMBL/GenBank/DDBJ databases">
        <title>Human intestinal bacterial collection.</title>
        <authorList>
            <person name="Pauvert C."/>
            <person name="Hitch T.C.A."/>
            <person name="Clavel T."/>
        </authorList>
    </citation>
    <scope>NUCLEOTIDE SEQUENCE [LARGE SCALE GENOMIC DNA]</scope>
    <source>
        <strain evidence="7 8">CLA-SR-H026</strain>
    </source>
</reference>
<evidence type="ECO:0000256" key="4">
    <source>
        <dbReference type="ARBA" id="ARBA00022989"/>
    </source>
</evidence>
<evidence type="ECO:0000313" key="8">
    <source>
        <dbReference type="Proteomes" id="UP001481872"/>
    </source>
</evidence>
<protein>
    <recommendedName>
        <fullName evidence="6">GDT1 family protein</fullName>
    </recommendedName>
</protein>
<evidence type="ECO:0000256" key="6">
    <source>
        <dbReference type="RuleBase" id="RU365102"/>
    </source>
</evidence>
<feature type="transmembrane region" description="Helical" evidence="6">
    <location>
        <begin position="134"/>
        <end position="156"/>
    </location>
</feature>
<evidence type="ECO:0000313" key="7">
    <source>
        <dbReference type="EMBL" id="MEQ3353294.1"/>
    </source>
</evidence>
<feature type="transmembrane region" description="Helical" evidence="6">
    <location>
        <begin position="168"/>
        <end position="188"/>
    </location>
</feature>
<evidence type="ECO:0000256" key="3">
    <source>
        <dbReference type="ARBA" id="ARBA00022692"/>
    </source>
</evidence>
<dbReference type="InterPro" id="IPR001727">
    <property type="entry name" value="GDT1-like"/>
</dbReference>
<dbReference type="PANTHER" id="PTHR12608">
    <property type="entry name" value="TRANSMEMBRANE PROTEIN HTP-1 RELATED"/>
    <property type="match status" value="1"/>
</dbReference>
<feature type="transmembrane region" description="Helical" evidence="6">
    <location>
        <begin position="96"/>
        <end position="114"/>
    </location>
</feature>
<feature type="transmembrane region" description="Helical" evidence="6">
    <location>
        <begin position="194"/>
        <end position="216"/>
    </location>
</feature>
<accession>A0ABV1J530</accession>
<organism evidence="7 8">
    <name type="scientific">Aedoeadaptatus acetigenes</name>
    <dbReference type="NCBI Taxonomy" id="2981723"/>
    <lineage>
        <taxon>Bacteria</taxon>
        <taxon>Bacillati</taxon>
        <taxon>Bacillota</taxon>
        <taxon>Tissierellia</taxon>
        <taxon>Tissierellales</taxon>
        <taxon>Peptoniphilaceae</taxon>
        <taxon>Aedoeadaptatus</taxon>
    </lineage>
</organism>